<feature type="compositionally biased region" description="Low complexity" evidence="5">
    <location>
        <begin position="56"/>
        <end position="94"/>
    </location>
</feature>
<feature type="region of interest" description="Disordered" evidence="5">
    <location>
        <begin position="56"/>
        <end position="95"/>
    </location>
</feature>
<evidence type="ECO:0000256" key="6">
    <source>
        <dbReference type="SAM" id="Phobius"/>
    </source>
</evidence>
<dbReference type="Proteomes" id="UP000541154">
    <property type="component" value="Unassembled WGS sequence"/>
</dbReference>
<evidence type="ECO:0000256" key="2">
    <source>
        <dbReference type="ARBA" id="ARBA00022692"/>
    </source>
</evidence>
<accession>A0A8H6A6P7</accession>
<evidence type="ECO:0000256" key="3">
    <source>
        <dbReference type="ARBA" id="ARBA00022989"/>
    </source>
</evidence>
<dbReference type="PANTHER" id="PTHR15549:SF27">
    <property type="entry name" value="CHITIN-BINDING TYPE-1 DOMAIN-CONTAINING PROTEIN"/>
    <property type="match status" value="1"/>
</dbReference>
<feature type="transmembrane region" description="Helical" evidence="6">
    <location>
        <begin position="100"/>
        <end position="123"/>
    </location>
</feature>
<keyword evidence="2 6" id="KW-0812">Transmembrane</keyword>
<dbReference type="PANTHER" id="PTHR15549">
    <property type="entry name" value="PAIRED IMMUNOGLOBULIN-LIKE TYPE 2 RECEPTOR"/>
    <property type="match status" value="1"/>
</dbReference>
<proteinExistence type="predicted"/>
<dbReference type="InterPro" id="IPR051694">
    <property type="entry name" value="Immunoregulatory_rcpt-like"/>
</dbReference>
<evidence type="ECO:0000313" key="7">
    <source>
        <dbReference type="EMBL" id="KAF5860368.1"/>
    </source>
</evidence>
<name>A0A8H6A6P7_PETAA</name>
<dbReference type="EMBL" id="SPNV01000132">
    <property type="protein sequence ID" value="KAF5860368.1"/>
    <property type="molecule type" value="Genomic_DNA"/>
</dbReference>
<keyword evidence="8" id="KW-1185">Reference proteome</keyword>
<evidence type="ECO:0000313" key="8">
    <source>
        <dbReference type="Proteomes" id="UP000541154"/>
    </source>
</evidence>
<dbReference type="AlphaFoldDB" id="A0A8H6A6P7"/>
<protein>
    <submittedName>
        <fullName evidence="7">Uncharacterized protein</fullName>
    </submittedName>
</protein>
<comment type="caution">
    <text evidence="7">The sequence shown here is derived from an EMBL/GenBank/DDBJ whole genome shotgun (WGS) entry which is preliminary data.</text>
</comment>
<feature type="region of interest" description="Disordered" evidence="5">
    <location>
        <begin position="153"/>
        <end position="172"/>
    </location>
</feature>
<keyword evidence="4 6" id="KW-0472">Membrane</keyword>
<comment type="subcellular location">
    <subcellularLocation>
        <location evidence="1">Membrane</location>
        <topology evidence="1">Single-pass membrane protein</topology>
    </subcellularLocation>
</comment>
<feature type="compositionally biased region" description="Polar residues" evidence="5">
    <location>
        <begin position="155"/>
        <end position="166"/>
    </location>
</feature>
<evidence type="ECO:0000256" key="1">
    <source>
        <dbReference type="ARBA" id="ARBA00004167"/>
    </source>
</evidence>
<reference evidence="7 8" key="1">
    <citation type="submission" date="2019-04" db="EMBL/GenBank/DDBJ databases">
        <title>Aspergillus burnettii sp. nov., novel species from soil in southeast Queensland.</title>
        <authorList>
            <person name="Gilchrist C.L.M."/>
            <person name="Pitt J.I."/>
            <person name="Lange L."/>
            <person name="Lacey H.J."/>
            <person name="Vuong D."/>
            <person name="Midgley D.J."/>
            <person name="Greenfield P."/>
            <person name="Bradbury M."/>
            <person name="Lacey E."/>
            <person name="Busk P.K."/>
            <person name="Pilgaard B."/>
            <person name="Chooi Y.H."/>
            <person name="Piggott A.M."/>
        </authorList>
    </citation>
    <scope>NUCLEOTIDE SEQUENCE [LARGE SCALE GENOMIC DNA]</scope>
    <source>
        <strain evidence="7 8">FRR 5400</strain>
    </source>
</reference>
<evidence type="ECO:0000256" key="5">
    <source>
        <dbReference type="SAM" id="MobiDB-lite"/>
    </source>
</evidence>
<sequence length="192" mass="20037">MAPTVPRRTTLNVVPATQTVAISSRRVHTVQTARATFSKQMATSVALLGHFSSSTSSFATSTSSPSPSPSRTDSLTETSAPTATSTANPSGSSAQINTGAVAGGVVGGVAGFARITFLIWFYLRRRKASLREGARVSSYSYYSGAPKGAAVARNSVLQEPDNSAGSPPQPPIYELATANTPTAWEMRVSRQP</sequence>
<evidence type="ECO:0000256" key="4">
    <source>
        <dbReference type="ARBA" id="ARBA00023136"/>
    </source>
</evidence>
<organism evidence="7 8">
    <name type="scientific">Petromyces alliaceus</name>
    <name type="common">Aspergillus alliaceus</name>
    <dbReference type="NCBI Taxonomy" id="209559"/>
    <lineage>
        <taxon>Eukaryota</taxon>
        <taxon>Fungi</taxon>
        <taxon>Dikarya</taxon>
        <taxon>Ascomycota</taxon>
        <taxon>Pezizomycotina</taxon>
        <taxon>Eurotiomycetes</taxon>
        <taxon>Eurotiomycetidae</taxon>
        <taxon>Eurotiales</taxon>
        <taxon>Aspergillaceae</taxon>
        <taxon>Aspergillus</taxon>
        <taxon>Aspergillus subgen. Circumdati</taxon>
    </lineage>
</organism>
<gene>
    <name evidence="7" type="ORF">ETB97_001657</name>
</gene>
<keyword evidence="3 6" id="KW-1133">Transmembrane helix</keyword>
<dbReference type="GO" id="GO:0016020">
    <property type="term" value="C:membrane"/>
    <property type="evidence" value="ECO:0007669"/>
    <property type="project" value="UniProtKB-SubCell"/>
</dbReference>
<dbReference type="GO" id="GO:0071944">
    <property type="term" value="C:cell periphery"/>
    <property type="evidence" value="ECO:0007669"/>
    <property type="project" value="UniProtKB-ARBA"/>
</dbReference>